<protein>
    <recommendedName>
        <fullName evidence="5">Molecular chaperone DnaJ</fullName>
    </recommendedName>
</protein>
<keyword evidence="4" id="KW-1185">Reference proteome</keyword>
<organism evidence="3 4">
    <name type="scientific">Stenotrophomonas oahuensis</name>
    <dbReference type="NCBI Taxonomy" id="3003271"/>
    <lineage>
        <taxon>Bacteria</taxon>
        <taxon>Pseudomonadati</taxon>
        <taxon>Pseudomonadota</taxon>
        <taxon>Gammaproteobacteria</taxon>
        <taxon>Lysobacterales</taxon>
        <taxon>Lysobacteraceae</taxon>
        <taxon>Stenotrophomonas</taxon>
    </lineage>
</organism>
<keyword evidence="2" id="KW-1133">Transmembrane helix</keyword>
<feature type="transmembrane region" description="Helical" evidence="2">
    <location>
        <begin position="344"/>
        <end position="367"/>
    </location>
</feature>
<gene>
    <name evidence="3" type="ORF">PDM29_06770</name>
</gene>
<proteinExistence type="predicted"/>
<keyword evidence="2" id="KW-0472">Membrane</keyword>
<evidence type="ECO:0000256" key="1">
    <source>
        <dbReference type="SAM" id="MobiDB-lite"/>
    </source>
</evidence>
<evidence type="ECO:0008006" key="5">
    <source>
        <dbReference type="Google" id="ProtNLM"/>
    </source>
</evidence>
<feature type="transmembrane region" description="Helical" evidence="2">
    <location>
        <begin position="373"/>
        <end position="396"/>
    </location>
</feature>
<sequence>MSWGHAELELDEDADERAVKRAYAKRLRTTRPDEDPAGFQQLHEAYQAALAYAKYRGQWDEDDGEQDDSENADDAAPAPPAMDVLPVELPEPQAPAAERVASAPFVAGLRPLEPESDELRQHDPVLPVGTDPVPTEAAPARPAMRVSEPVPAPLDVNAFAQRVLTTAAESAPASFERWLELRPELWSLGDKPRIGHVVLQRVLSEELPIQAANFDLLAECFRWNEVGSGLDPYDAHDCRARLHRHWLLQPRNRVDLAGFLHSSDTPVTEAEARERMQRLTRPWHHMQALWDAWLPRRVDAMRETLAKLGVDSPDQALPPLRPQQVAFWLALAQRGQVNAPRMQLALLRSACAASALMVFMLLLGVITSSTNTGGSAFIVGGFWGALALLTGGALLLPMVALVRWQISDERPKQRWQVARLLLIPLLAITAFLLIHAAEARLAGSILAWATMALALVRWWRRAGYQFQFNGWLLLALWPFLKLGGLALMFGEVALGIALLGWTVDAVTQVARQ</sequence>
<name>A0ABY9YSR1_9GAMM</name>
<feature type="transmembrane region" description="Helical" evidence="2">
    <location>
        <begin position="417"/>
        <end position="435"/>
    </location>
</feature>
<feature type="compositionally biased region" description="Acidic residues" evidence="1">
    <location>
        <begin position="60"/>
        <end position="73"/>
    </location>
</feature>
<reference evidence="3 4" key="1">
    <citation type="submission" date="2022-12" db="EMBL/GenBank/DDBJ databases">
        <title>Two new species, Stenotrophomonas aracearum and Stenotrophomonas oahuensis, isolated from Anthurium (Araceae family) in Hawaii.</title>
        <authorList>
            <person name="Chunag S.C."/>
            <person name="Dobhal S."/>
            <person name="Alvarez A."/>
            <person name="Arif M."/>
        </authorList>
    </citation>
    <scope>NUCLEOTIDE SEQUENCE [LARGE SCALE GENOMIC DNA]</scope>
    <source>
        <strain evidence="3 4">A5586</strain>
    </source>
</reference>
<feature type="transmembrane region" description="Helical" evidence="2">
    <location>
        <begin position="471"/>
        <end position="501"/>
    </location>
</feature>
<dbReference type="RefSeq" id="WP_311193101.1">
    <property type="nucleotide sequence ID" value="NZ_CP115541.1"/>
</dbReference>
<feature type="region of interest" description="Disordered" evidence="1">
    <location>
        <begin position="56"/>
        <end position="86"/>
    </location>
</feature>
<feature type="transmembrane region" description="Helical" evidence="2">
    <location>
        <begin position="441"/>
        <end position="459"/>
    </location>
</feature>
<accession>A0ABY9YSR1</accession>
<dbReference type="Proteomes" id="UP001302072">
    <property type="component" value="Chromosome"/>
</dbReference>
<keyword evidence="2" id="KW-0812">Transmembrane</keyword>
<evidence type="ECO:0000256" key="2">
    <source>
        <dbReference type="SAM" id="Phobius"/>
    </source>
</evidence>
<evidence type="ECO:0000313" key="4">
    <source>
        <dbReference type="Proteomes" id="UP001302072"/>
    </source>
</evidence>
<dbReference type="EMBL" id="CP115541">
    <property type="protein sequence ID" value="WNH53980.1"/>
    <property type="molecule type" value="Genomic_DNA"/>
</dbReference>
<evidence type="ECO:0000313" key="3">
    <source>
        <dbReference type="EMBL" id="WNH53980.1"/>
    </source>
</evidence>